<keyword evidence="2" id="KW-0964">Secreted</keyword>
<dbReference type="EMBL" id="JBFXLU010000227">
    <property type="protein sequence ID" value="KAL2834109.1"/>
    <property type="molecule type" value="Genomic_DNA"/>
</dbReference>
<protein>
    <recommendedName>
        <fullName evidence="7">AA1-like domain-containing protein</fullName>
    </recommendedName>
</protein>
<evidence type="ECO:0000256" key="2">
    <source>
        <dbReference type="ARBA" id="ARBA00022525"/>
    </source>
</evidence>
<gene>
    <name evidence="8" type="ORF">BJY01DRAFT_239237</name>
</gene>
<accession>A0ABR4J2B9</accession>
<evidence type="ECO:0000256" key="3">
    <source>
        <dbReference type="ARBA" id="ARBA00022729"/>
    </source>
</evidence>
<feature type="domain" description="AA1-like" evidence="7">
    <location>
        <begin position="34"/>
        <end position="159"/>
    </location>
</feature>
<comment type="caution">
    <text evidence="8">The sequence shown here is derived from an EMBL/GenBank/DDBJ whole genome shotgun (WGS) entry which is preliminary data.</text>
</comment>
<evidence type="ECO:0000256" key="6">
    <source>
        <dbReference type="SAM" id="SignalP"/>
    </source>
</evidence>
<feature type="chain" id="PRO_5046656377" description="AA1-like domain-containing protein" evidence="6">
    <location>
        <begin position="20"/>
        <end position="159"/>
    </location>
</feature>
<evidence type="ECO:0000259" key="7">
    <source>
        <dbReference type="PROSITE" id="PS51895"/>
    </source>
</evidence>
<comment type="subcellular location">
    <subcellularLocation>
        <location evidence="1">Secreted</location>
    </subcellularLocation>
</comment>
<keyword evidence="4" id="KW-1015">Disulfide bond</keyword>
<name>A0ABR4J2B9_9EURO</name>
<proteinExistence type="predicted"/>
<comment type="caution">
    <text evidence="5">Lacks conserved residue(s) required for the propagation of feature annotation.</text>
</comment>
<dbReference type="Pfam" id="PF16541">
    <property type="entry name" value="AltA1"/>
    <property type="match status" value="1"/>
</dbReference>
<evidence type="ECO:0000256" key="1">
    <source>
        <dbReference type="ARBA" id="ARBA00004613"/>
    </source>
</evidence>
<keyword evidence="9" id="KW-1185">Reference proteome</keyword>
<dbReference type="Proteomes" id="UP001610446">
    <property type="component" value="Unassembled WGS sequence"/>
</dbReference>
<evidence type="ECO:0000256" key="4">
    <source>
        <dbReference type="ARBA" id="ARBA00023157"/>
    </source>
</evidence>
<keyword evidence="3 6" id="KW-0732">Signal</keyword>
<sequence>MNLTSILATAILGASAALAAPQPQSQSQWQDTGYSIETVTVTDVTITISAENKVTSVSLKLSGDDADNLACSATNPTLSVQSAAATWCGDSRYSFNLIDSGLASFEIAVFHEYDIQGSGEYSPGQWGQGPLNLSCKSSGNDGGRVCTSSGPSSLFLTGQ</sequence>
<evidence type="ECO:0000313" key="8">
    <source>
        <dbReference type="EMBL" id="KAL2834109.1"/>
    </source>
</evidence>
<organism evidence="8 9">
    <name type="scientific">Aspergillus pseudoustus</name>
    <dbReference type="NCBI Taxonomy" id="1810923"/>
    <lineage>
        <taxon>Eukaryota</taxon>
        <taxon>Fungi</taxon>
        <taxon>Dikarya</taxon>
        <taxon>Ascomycota</taxon>
        <taxon>Pezizomycotina</taxon>
        <taxon>Eurotiomycetes</taxon>
        <taxon>Eurotiomycetidae</taxon>
        <taxon>Eurotiales</taxon>
        <taxon>Aspergillaceae</taxon>
        <taxon>Aspergillus</taxon>
        <taxon>Aspergillus subgen. Nidulantes</taxon>
    </lineage>
</organism>
<evidence type="ECO:0000256" key="5">
    <source>
        <dbReference type="PROSITE-ProRule" id="PRU01243"/>
    </source>
</evidence>
<dbReference type="PROSITE" id="PS51895">
    <property type="entry name" value="AA1"/>
    <property type="match status" value="1"/>
</dbReference>
<evidence type="ECO:0000313" key="9">
    <source>
        <dbReference type="Proteomes" id="UP001610446"/>
    </source>
</evidence>
<dbReference type="InterPro" id="IPR032382">
    <property type="entry name" value="AltA1"/>
</dbReference>
<feature type="signal peptide" evidence="6">
    <location>
        <begin position="1"/>
        <end position="19"/>
    </location>
</feature>
<reference evidence="8 9" key="1">
    <citation type="submission" date="2024-07" db="EMBL/GenBank/DDBJ databases">
        <title>Section-level genome sequencing and comparative genomics of Aspergillus sections Usti and Cavernicolus.</title>
        <authorList>
            <consortium name="Lawrence Berkeley National Laboratory"/>
            <person name="Nybo J.L."/>
            <person name="Vesth T.C."/>
            <person name="Theobald S."/>
            <person name="Frisvad J.C."/>
            <person name="Larsen T.O."/>
            <person name="Kjaerboelling I."/>
            <person name="Rothschild-Mancinelli K."/>
            <person name="Lyhne E.K."/>
            <person name="Kogle M.E."/>
            <person name="Barry K."/>
            <person name="Clum A."/>
            <person name="Na H."/>
            <person name="Ledsgaard L."/>
            <person name="Lin J."/>
            <person name="Lipzen A."/>
            <person name="Kuo A."/>
            <person name="Riley R."/>
            <person name="Mondo S."/>
            <person name="Labutti K."/>
            <person name="Haridas S."/>
            <person name="Pangalinan J."/>
            <person name="Salamov A.A."/>
            <person name="Simmons B.A."/>
            <person name="Magnuson J.K."/>
            <person name="Chen J."/>
            <person name="Drula E."/>
            <person name="Henrissat B."/>
            <person name="Wiebenga A."/>
            <person name="Lubbers R.J."/>
            <person name="Gomes A.C."/>
            <person name="Makela M.R."/>
            <person name="Stajich J."/>
            <person name="Grigoriev I.V."/>
            <person name="Mortensen U.H."/>
            <person name="De Vries R.P."/>
            <person name="Baker S.E."/>
            <person name="Andersen M.R."/>
        </authorList>
    </citation>
    <scope>NUCLEOTIDE SEQUENCE [LARGE SCALE GENOMIC DNA]</scope>
    <source>
        <strain evidence="8 9">CBS 123904</strain>
    </source>
</reference>
<dbReference type="Gene3D" id="2.40.350.20">
    <property type="match status" value="1"/>
</dbReference>